<name>A0A1G2F7B7_9BACT</name>
<dbReference type="CDD" id="cd00090">
    <property type="entry name" value="HTH_ARSR"/>
    <property type="match status" value="1"/>
</dbReference>
<dbReference type="InterPro" id="IPR051797">
    <property type="entry name" value="TrmB-like"/>
</dbReference>
<dbReference type="InterPro" id="IPR002831">
    <property type="entry name" value="Tscrpt_reg_TrmB_N"/>
</dbReference>
<dbReference type="Pfam" id="PF01978">
    <property type="entry name" value="TrmB"/>
    <property type="match status" value="1"/>
</dbReference>
<accession>A0A1G2F7B7</accession>
<dbReference type="Proteomes" id="UP000177725">
    <property type="component" value="Unassembled WGS sequence"/>
</dbReference>
<dbReference type="PANTHER" id="PTHR34293">
    <property type="entry name" value="HTH-TYPE TRANSCRIPTIONAL REGULATOR TRMBL2"/>
    <property type="match status" value="1"/>
</dbReference>
<dbReference type="SUPFAM" id="SSF46785">
    <property type="entry name" value="Winged helix' DNA-binding domain"/>
    <property type="match status" value="1"/>
</dbReference>
<sequence length="247" mass="28067">METREYLNKLGFEGKKADVYLAALELGSATIIDIARKAGIKRTTCYDIVTELKNAGLISETAKGKKRLFVGENPEKLKKDLQNKERLVDEILPQLASIYNVKGIKPKIRFYEGKEGLREVYADTLKHSGELLSFASEDVLMVLGKDWAESYLKQRVKKGIHARAIMPKTAGIAEYALRDIEQLRMSKLIDPQKYPFSIEINIYGHQKVALMSSKELTGVIIEGMEINNTMKFIFNLIWDNLPEIKIK</sequence>
<reference evidence="2 3" key="1">
    <citation type="journal article" date="2016" name="Nat. Commun.">
        <title>Thousands of microbial genomes shed light on interconnected biogeochemical processes in an aquifer system.</title>
        <authorList>
            <person name="Anantharaman K."/>
            <person name="Brown C.T."/>
            <person name="Hug L.A."/>
            <person name="Sharon I."/>
            <person name="Castelle C.J."/>
            <person name="Probst A.J."/>
            <person name="Thomas B.C."/>
            <person name="Singh A."/>
            <person name="Wilkins M.J."/>
            <person name="Karaoz U."/>
            <person name="Brodie E.L."/>
            <person name="Williams K.H."/>
            <person name="Hubbard S.S."/>
            <person name="Banfield J.F."/>
        </authorList>
    </citation>
    <scope>NUCLEOTIDE SEQUENCE [LARGE SCALE GENOMIC DNA]</scope>
</reference>
<dbReference type="PANTHER" id="PTHR34293:SF1">
    <property type="entry name" value="HTH-TYPE TRANSCRIPTIONAL REGULATOR TRMBL2"/>
    <property type="match status" value="1"/>
</dbReference>
<evidence type="ECO:0000259" key="1">
    <source>
        <dbReference type="Pfam" id="PF01978"/>
    </source>
</evidence>
<dbReference type="InterPro" id="IPR036390">
    <property type="entry name" value="WH_DNA-bd_sf"/>
</dbReference>
<dbReference type="Gene3D" id="1.10.10.10">
    <property type="entry name" value="Winged helix-like DNA-binding domain superfamily/Winged helix DNA-binding domain"/>
    <property type="match status" value="1"/>
</dbReference>
<evidence type="ECO:0000313" key="2">
    <source>
        <dbReference type="EMBL" id="OGZ33451.1"/>
    </source>
</evidence>
<proteinExistence type="predicted"/>
<dbReference type="EMBL" id="MHMV01000045">
    <property type="protein sequence ID" value="OGZ33451.1"/>
    <property type="molecule type" value="Genomic_DNA"/>
</dbReference>
<comment type="caution">
    <text evidence="2">The sequence shown here is derived from an EMBL/GenBank/DDBJ whole genome shotgun (WGS) entry which is preliminary data.</text>
</comment>
<dbReference type="AlphaFoldDB" id="A0A1G2F7B7"/>
<organism evidence="2 3">
    <name type="scientific">Candidatus Portnoybacteria bacterium RBG_13_41_18</name>
    <dbReference type="NCBI Taxonomy" id="1801991"/>
    <lineage>
        <taxon>Bacteria</taxon>
        <taxon>Candidatus Portnoyibacteriota</taxon>
    </lineage>
</organism>
<gene>
    <name evidence="2" type="ORF">A2174_01355</name>
</gene>
<dbReference type="InterPro" id="IPR011991">
    <property type="entry name" value="ArsR-like_HTH"/>
</dbReference>
<dbReference type="InterPro" id="IPR036388">
    <property type="entry name" value="WH-like_DNA-bd_sf"/>
</dbReference>
<protein>
    <recommendedName>
        <fullName evidence="1">Transcription regulator TrmB N-terminal domain-containing protein</fullName>
    </recommendedName>
</protein>
<evidence type="ECO:0000313" key="3">
    <source>
        <dbReference type="Proteomes" id="UP000177725"/>
    </source>
</evidence>
<feature type="domain" description="Transcription regulator TrmB N-terminal" evidence="1">
    <location>
        <begin position="7"/>
        <end position="69"/>
    </location>
</feature>